<dbReference type="PRINTS" id="PR00082">
    <property type="entry name" value="GLFDHDRGNASE"/>
</dbReference>
<dbReference type="Gene3D" id="3.40.50.10860">
    <property type="entry name" value="Leucine Dehydrogenase, chain A, domain 1"/>
    <property type="match status" value="1"/>
</dbReference>
<feature type="non-terminal residue" evidence="5">
    <location>
        <position position="1"/>
    </location>
</feature>
<dbReference type="InterPro" id="IPR033922">
    <property type="entry name" value="NAD_bind_Glu_DH"/>
</dbReference>
<dbReference type="GO" id="GO:0004352">
    <property type="term" value="F:glutamate dehydrogenase (NAD+) activity"/>
    <property type="evidence" value="ECO:0007669"/>
    <property type="project" value="TreeGrafter"/>
</dbReference>
<comment type="similarity">
    <text evidence="1 3">Belongs to the Glu/Leu/Phe/Val dehydrogenases family.</text>
</comment>
<sequence length="331" mass="36116">ALAMSMTWKCALMDLPFGGAMGGVRCHPERLSQSELEHMTRRYTSEIILSIGPEIDVLAPDLCTDEQTMAWILDTYSLQKGYTRSGVVTGKPLILGGTYGSSKATGMGVVFVLEEALRVLRWKTPSPTIAIQGFGKVGAAAASLLHQKGFKVIAVSDVQGGIHQPKGLDIEALKRHQAEGGALENFPKAEAISGPELLELSCDILIPAALENQITEENADRLQCRMVIEGASGPTTLEADEILDKKGILVIPDILANGGGVAISYFEWVQDTQHLFWTQEETTWRLRDIMNRGFHKVHQHAQQQGISMRLAAHVLGVSRLAEAHKLRGLYP</sequence>
<evidence type="ECO:0000259" key="4">
    <source>
        <dbReference type="SMART" id="SM00839"/>
    </source>
</evidence>
<evidence type="ECO:0000256" key="3">
    <source>
        <dbReference type="RuleBase" id="RU004417"/>
    </source>
</evidence>
<dbReference type="Proteomes" id="UP000769766">
    <property type="component" value="Unassembled WGS sequence"/>
</dbReference>
<dbReference type="Gene3D" id="3.40.50.720">
    <property type="entry name" value="NAD(P)-binding Rossmann-like Domain"/>
    <property type="match status" value="1"/>
</dbReference>
<dbReference type="Pfam" id="PF02812">
    <property type="entry name" value="ELFV_dehydrog_N"/>
    <property type="match status" value="1"/>
</dbReference>
<comment type="caution">
    <text evidence="5">The sequence shown here is derived from an EMBL/GenBank/DDBJ whole genome shotgun (WGS) entry which is preliminary data.</text>
</comment>
<dbReference type="GO" id="GO:0006538">
    <property type="term" value="P:L-glutamate catabolic process"/>
    <property type="evidence" value="ECO:0007669"/>
    <property type="project" value="TreeGrafter"/>
</dbReference>
<gene>
    <name evidence="5" type="ORF">HYY20_09835</name>
</gene>
<dbReference type="Pfam" id="PF00208">
    <property type="entry name" value="ELFV_dehydrog"/>
    <property type="match status" value="1"/>
</dbReference>
<keyword evidence="2 3" id="KW-0560">Oxidoreductase</keyword>
<dbReference type="SUPFAM" id="SSF51735">
    <property type="entry name" value="NAD(P)-binding Rossmann-fold domains"/>
    <property type="match status" value="1"/>
</dbReference>
<dbReference type="InterPro" id="IPR046346">
    <property type="entry name" value="Aminoacid_DH-like_N_sf"/>
</dbReference>
<dbReference type="CDD" id="cd01076">
    <property type="entry name" value="NAD_bind_1_Glu_DH"/>
    <property type="match status" value="1"/>
</dbReference>
<accession>A0A932FZ68</accession>
<dbReference type="PANTHER" id="PTHR11606:SF13">
    <property type="entry name" value="GLUTAMATE DEHYDROGENASE 1, MITOCHONDRIAL"/>
    <property type="match status" value="1"/>
</dbReference>
<feature type="domain" description="Glutamate/phenylalanine/leucine/valine/L-tryptophan dehydrogenase C-terminal" evidence="4">
    <location>
        <begin position="98"/>
        <end position="328"/>
    </location>
</feature>
<proteinExistence type="inferred from homology"/>
<dbReference type="InterPro" id="IPR036291">
    <property type="entry name" value="NAD(P)-bd_dom_sf"/>
</dbReference>
<dbReference type="EMBL" id="JACPRF010000295">
    <property type="protein sequence ID" value="MBI2877169.1"/>
    <property type="molecule type" value="Genomic_DNA"/>
</dbReference>
<dbReference type="SMART" id="SM00839">
    <property type="entry name" value="ELFV_dehydrog"/>
    <property type="match status" value="1"/>
</dbReference>
<dbReference type="PANTHER" id="PTHR11606">
    <property type="entry name" value="GLUTAMATE DEHYDROGENASE"/>
    <property type="match status" value="1"/>
</dbReference>
<evidence type="ECO:0000256" key="1">
    <source>
        <dbReference type="ARBA" id="ARBA00006382"/>
    </source>
</evidence>
<dbReference type="InterPro" id="IPR006095">
    <property type="entry name" value="Glu/Leu/Phe/Val/Trp_DH"/>
</dbReference>
<organism evidence="5 6">
    <name type="scientific">Tectimicrobiota bacterium</name>
    <dbReference type="NCBI Taxonomy" id="2528274"/>
    <lineage>
        <taxon>Bacteria</taxon>
        <taxon>Pseudomonadati</taxon>
        <taxon>Nitrospinota/Tectimicrobiota group</taxon>
        <taxon>Candidatus Tectimicrobiota</taxon>
    </lineage>
</organism>
<dbReference type="InterPro" id="IPR006096">
    <property type="entry name" value="Glu/Leu/Phe/Val/Trp_DH_C"/>
</dbReference>
<evidence type="ECO:0000313" key="5">
    <source>
        <dbReference type="EMBL" id="MBI2877169.1"/>
    </source>
</evidence>
<dbReference type="SUPFAM" id="SSF53223">
    <property type="entry name" value="Aminoacid dehydrogenase-like, N-terminal domain"/>
    <property type="match status" value="1"/>
</dbReference>
<reference evidence="5" key="1">
    <citation type="submission" date="2020-07" db="EMBL/GenBank/DDBJ databases">
        <title>Huge and variable diversity of episymbiotic CPR bacteria and DPANN archaea in groundwater ecosystems.</title>
        <authorList>
            <person name="He C.Y."/>
            <person name="Keren R."/>
            <person name="Whittaker M."/>
            <person name="Farag I.F."/>
            <person name="Doudna J."/>
            <person name="Cate J.H.D."/>
            <person name="Banfield J.F."/>
        </authorList>
    </citation>
    <scope>NUCLEOTIDE SEQUENCE</scope>
    <source>
        <strain evidence="5">NC_groundwater_672_Ag_B-0.1um_62_36</strain>
    </source>
</reference>
<protein>
    <submittedName>
        <fullName evidence="5">Glu/Leu/Phe/Val dehydrogenase</fullName>
    </submittedName>
</protein>
<name>A0A932FZ68_UNCTE</name>
<dbReference type="AlphaFoldDB" id="A0A932FZ68"/>
<dbReference type="InterPro" id="IPR006097">
    <property type="entry name" value="Glu/Leu/Phe/Val/Trp_DH_dimer"/>
</dbReference>
<evidence type="ECO:0000256" key="2">
    <source>
        <dbReference type="ARBA" id="ARBA00023002"/>
    </source>
</evidence>
<evidence type="ECO:0000313" key="6">
    <source>
        <dbReference type="Proteomes" id="UP000769766"/>
    </source>
</evidence>